<name>A0A6J4VCL8_9BACT</name>
<sequence length="33" mass="3532">MRTVPVFGVPPTSVVAHPIRVEGVIMTAIDVDQ</sequence>
<proteinExistence type="predicted"/>
<dbReference type="AlphaFoldDB" id="A0A6J4VCL8"/>
<gene>
    <name evidence="1" type="ORF">AVDCRST_MAG19-3302</name>
</gene>
<accession>A0A6J4VCL8</accession>
<reference evidence="1" key="1">
    <citation type="submission" date="2020-02" db="EMBL/GenBank/DDBJ databases">
        <authorList>
            <person name="Meier V. D."/>
        </authorList>
    </citation>
    <scope>NUCLEOTIDE SEQUENCE</scope>
    <source>
        <strain evidence="1">AVDCRST_MAG19</strain>
    </source>
</reference>
<evidence type="ECO:0000313" key="1">
    <source>
        <dbReference type="EMBL" id="CAA9575519.1"/>
    </source>
</evidence>
<organism evidence="1">
    <name type="scientific">uncultured Thermomicrobiales bacterium</name>
    <dbReference type="NCBI Taxonomy" id="1645740"/>
    <lineage>
        <taxon>Bacteria</taxon>
        <taxon>Pseudomonadati</taxon>
        <taxon>Thermomicrobiota</taxon>
        <taxon>Thermomicrobia</taxon>
        <taxon>Thermomicrobiales</taxon>
        <taxon>environmental samples</taxon>
    </lineage>
</organism>
<protein>
    <submittedName>
        <fullName evidence="1">Uncharacterized protein</fullName>
    </submittedName>
</protein>
<dbReference type="EMBL" id="CADCWL010000178">
    <property type="protein sequence ID" value="CAA9575519.1"/>
    <property type="molecule type" value="Genomic_DNA"/>
</dbReference>